<dbReference type="SUPFAM" id="SSF56436">
    <property type="entry name" value="C-type lectin-like"/>
    <property type="match status" value="1"/>
</dbReference>
<organism evidence="4 5">
    <name type="scientific">Syphacia muris</name>
    <dbReference type="NCBI Taxonomy" id="451379"/>
    <lineage>
        <taxon>Eukaryota</taxon>
        <taxon>Metazoa</taxon>
        <taxon>Ecdysozoa</taxon>
        <taxon>Nematoda</taxon>
        <taxon>Chromadorea</taxon>
        <taxon>Rhabditida</taxon>
        <taxon>Spirurina</taxon>
        <taxon>Oxyuridomorpha</taxon>
        <taxon>Oxyuroidea</taxon>
        <taxon>Oxyuridae</taxon>
        <taxon>Syphacia</taxon>
    </lineage>
</organism>
<evidence type="ECO:0000256" key="1">
    <source>
        <dbReference type="SAM" id="MobiDB-lite"/>
    </source>
</evidence>
<dbReference type="Gene3D" id="3.10.100.10">
    <property type="entry name" value="Mannose-Binding Protein A, subunit A"/>
    <property type="match status" value="1"/>
</dbReference>
<reference evidence="5" key="1">
    <citation type="submission" date="2017-02" db="UniProtKB">
        <authorList>
            <consortium name="WormBaseParasite"/>
        </authorList>
    </citation>
    <scope>IDENTIFICATION</scope>
</reference>
<keyword evidence="2" id="KW-0732">Signal</keyword>
<dbReference type="PANTHER" id="PTHR45710:SF26">
    <property type="entry name" value="RH26557P"/>
    <property type="match status" value="1"/>
</dbReference>
<feature type="domain" description="C-type lectin" evidence="3">
    <location>
        <begin position="32"/>
        <end position="135"/>
    </location>
</feature>
<keyword evidence="4" id="KW-1185">Reference proteome</keyword>
<name>A0A0N5AKZ7_9BILA</name>
<protein>
    <submittedName>
        <fullName evidence="5">C-type lectin domain-containing protein</fullName>
    </submittedName>
</protein>
<sequence length="264" mass="29698">MLFVTILVSIVLLVSGHPYGSHCPDGWELYIRSEHCIAGFREELSWLDAYKFCAARNASLVTIRDSMQNFHIATIAEKTFGACNYWIGLSSATSNNYHDWATGERITYSNWAPETVLNQSGASAAYFALQEKNRWFITEEVAENNCFICEIGSDGSPIFLPTTTPSFHPRTSTTATVETTTTTPQVTVAESTTEPSRETTTRHKPSSSLCDKQENKEQCGENLAGIALYDVHISVTRQILNDFSDKRLNENFSAERKKYNLWHE</sequence>
<evidence type="ECO:0000313" key="5">
    <source>
        <dbReference type="WBParaSite" id="SMUV_0000518801-mRNA-1"/>
    </source>
</evidence>
<dbReference type="InterPro" id="IPR016186">
    <property type="entry name" value="C-type_lectin-like/link_sf"/>
</dbReference>
<dbReference type="CDD" id="cd00037">
    <property type="entry name" value="CLECT"/>
    <property type="match status" value="1"/>
</dbReference>
<dbReference type="InterPro" id="IPR050828">
    <property type="entry name" value="C-type_lectin/matrix_domain"/>
</dbReference>
<evidence type="ECO:0000256" key="2">
    <source>
        <dbReference type="SAM" id="SignalP"/>
    </source>
</evidence>
<dbReference type="InterPro" id="IPR001304">
    <property type="entry name" value="C-type_lectin-like"/>
</dbReference>
<dbReference type="SMART" id="SM00034">
    <property type="entry name" value="CLECT"/>
    <property type="match status" value="1"/>
</dbReference>
<dbReference type="WBParaSite" id="SMUV_0000518801-mRNA-1">
    <property type="protein sequence ID" value="SMUV_0000518801-mRNA-1"/>
    <property type="gene ID" value="SMUV_0000518801"/>
</dbReference>
<proteinExistence type="predicted"/>
<feature type="region of interest" description="Disordered" evidence="1">
    <location>
        <begin position="164"/>
        <end position="214"/>
    </location>
</feature>
<dbReference type="PANTHER" id="PTHR45710">
    <property type="entry name" value="C-TYPE LECTIN DOMAIN-CONTAINING PROTEIN 180"/>
    <property type="match status" value="1"/>
</dbReference>
<evidence type="ECO:0000259" key="3">
    <source>
        <dbReference type="PROSITE" id="PS50041"/>
    </source>
</evidence>
<feature type="compositionally biased region" description="Low complexity" evidence="1">
    <location>
        <begin position="171"/>
        <end position="194"/>
    </location>
</feature>
<dbReference type="PROSITE" id="PS50041">
    <property type="entry name" value="C_TYPE_LECTIN_2"/>
    <property type="match status" value="1"/>
</dbReference>
<feature type="signal peptide" evidence="2">
    <location>
        <begin position="1"/>
        <end position="16"/>
    </location>
</feature>
<dbReference type="InterPro" id="IPR016187">
    <property type="entry name" value="CTDL_fold"/>
</dbReference>
<accession>A0A0N5AKZ7</accession>
<dbReference type="STRING" id="451379.A0A0N5AKZ7"/>
<dbReference type="Proteomes" id="UP000046393">
    <property type="component" value="Unplaced"/>
</dbReference>
<dbReference type="AlphaFoldDB" id="A0A0N5AKZ7"/>
<evidence type="ECO:0000313" key="4">
    <source>
        <dbReference type="Proteomes" id="UP000046393"/>
    </source>
</evidence>
<dbReference type="Pfam" id="PF00059">
    <property type="entry name" value="Lectin_C"/>
    <property type="match status" value="1"/>
</dbReference>
<feature type="chain" id="PRO_5005893172" evidence="2">
    <location>
        <begin position="17"/>
        <end position="264"/>
    </location>
</feature>